<evidence type="ECO:0000256" key="1">
    <source>
        <dbReference type="ARBA" id="ARBA00022723"/>
    </source>
</evidence>
<dbReference type="InterPro" id="IPR026607">
    <property type="entry name" value="DMRT"/>
</dbReference>
<feature type="DNA-binding region" description="DM" evidence="5">
    <location>
        <begin position="18"/>
        <end position="63"/>
    </location>
</feature>
<dbReference type="InterPro" id="IPR036407">
    <property type="entry name" value="DM_DNA-bd_sf"/>
</dbReference>
<gene>
    <name evidence="6" type="primary">WBGene00277864</name>
</gene>
<dbReference type="GO" id="GO:0000978">
    <property type="term" value="F:RNA polymerase II cis-regulatory region sequence-specific DNA binding"/>
    <property type="evidence" value="ECO:0000318"/>
    <property type="project" value="GO_Central"/>
</dbReference>
<proteinExistence type="predicted"/>
<name>A0A2A6B3L9_PRIPA</name>
<evidence type="ECO:0000313" key="7">
    <source>
        <dbReference type="Proteomes" id="UP000005239"/>
    </source>
</evidence>
<accession>A0A2A6B3L9</accession>
<dbReference type="Pfam" id="PF00751">
    <property type="entry name" value="DM"/>
    <property type="match status" value="2"/>
</dbReference>
<protein>
    <submittedName>
        <fullName evidence="6">Uncharacterized protein</fullName>
    </submittedName>
</protein>
<evidence type="ECO:0000256" key="2">
    <source>
        <dbReference type="ARBA" id="ARBA00022833"/>
    </source>
</evidence>
<dbReference type="GO" id="GO:0005634">
    <property type="term" value="C:nucleus"/>
    <property type="evidence" value="ECO:0000318"/>
    <property type="project" value="GO_Central"/>
</dbReference>
<dbReference type="PANTHER" id="PTHR12322:SF118">
    <property type="entry name" value="DM DOMAIN-CONTAINING PROTEIN"/>
    <property type="match status" value="1"/>
</dbReference>
<sequence length="239" mass="26864">MKSHCESSNGKTLLRGACYMCSAHGIEAYQRSHICPFSACECSYCKVIRVRRAVVARQLRMRREEKKLCDSSLRSYTCNRCRNHGLRVPKKGHKNECPFESCSCAMCTLCHSRSILDANFRRNTGRSMKKVSKSTSLELPTLDEEVISSRLSRVHSASPDHFSLITSTADITSIPIVLSLSNPFLVTSQSLSRIPSGIVPIPNPFDIENRCPGEQARVSFLLQSLPQSLQAFIRFNTRF</sequence>
<feature type="DNA-binding region" description="DM" evidence="5">
    <location>
        <begin position="78"/>
        <end position="122"/>
    </location>
</feature>
<dbReference type="SMART" id="SM00301">
    <property type="entry name" value="DM"/>
    <property type="match status" value="2"/>
</dbReference>
<dbReference type="PANTHER" id="PTHR12322">
    <property type="entry name" value="DOUBLESEX AND MAB-3 RELATED TRANSCRIPTION FACTOR DMRT"/>
    <property type="match status" value="1"/>
</dbReference>
<keyword evidence="7" id="KW-1185">Reference proteome</keyword>
<evidence type="ECO:0000256" key="3">
    <source>
        <dbReference type="ARBA" id="ARBA00023125"/>
    </source>
</evidence>
<dbReference type="GO" id="GO:0046872">
    <property type="term" value="F:metal ion binding"/>
    <property type="evidence" value="ECO:0007669"/>
    <property type="project" value="UniProtKB-KW"/>
</dbReference>
<dbReference type="PROSITE" id="PS50809">
    <property type="entry name" value="DM_2"/>
    <property type="match status" value="2"/>
</dbReference>
<dbReference type="AlphaFoldDB" id="A0A2A6B3L9"/>
<accession>A0A8R1UUU1</accession>
<evidence type="ECO:0000313" key="6">
    <source>
        <dbReference type="EnsemblMetazoa" id="PPA39495.1"/>
    </source>
</evidence>
<dbReference type="OrthoDB" id="5849055at2759"/>
<evidence type="ECO:0000256" key="5">
    <source>
        <dbReference type="PROSITE-ProRule" id="PRU00070"/>
    </source>
</evidence>
<dbReference type="GO" id="GO:0000981">
    <property type="term" value="F:DNA-binding transcription factor activity, RNA polymerase II-specific"/>
    <property type="evidence" value="ECO:0000318"/>
    <property type="project" value="GO_Central"/>
</dbReference>
<keyword evidence="4 5" id="KW-0539">Nucleus</keyword>
<reference evidence="7" key="1">
    <citation type="journal article" date="2008" name="Nat. Genet.">
        <title>The Pristionchus pacificus genome provides a unique perspective on nematode lifestyle and parasitism.</title>
        <authorList>
            <person name="Dieterich C."/>
            <person name="Clifton S.W."/>
            <person name="Schuster L.N."/>
            <person name="Chinwalla A."/>
            <person name="Delehaunty K."/>
            <person name="Dinkelacker I."/>
            <person name="Fulton L."/>
            <person name="Fulton R."/>
            <person name="Godfrey J."/>
            <person name="Minx P."/>
            <person name="Mitreva M."/>
            <person name="Roeseler W."/>
            <person name="Tian H."/>
            <person name="Witte H."/>
            <person name="Yang S.P."/>
            <person name="Wilson R.K."/>
            <person name="Sommer R.J."/>
        </authorList>
    </citation>
    <scope>NUCLEOTIDE SEQUENCE [LARGE SCALE GENOMIC DNA]</scope>
    <source>
        <strain evidence="7">PS312</strain>
    </source>
</reference>
<dbReference type="GO" id="GO:0006357">
    <property type="term" value="P:regulation of transcription by RNA polymerase II"/>
    <property type="evidence" value="ECO:0000318"/>
    <property type="project" value="GO_Central"/>
</dbReference>
<dbReference type="SUPFAM" id="SSF82927">
    <property type="entry name" value="Cysteine-rich DNA binding domain, (DM domain)"/>
    <property type="match status" value="2"/>
</dbReference>
<dbReference type="GO" id="GO:0007548">
    <property type="term" value="P:sex differentiation"/>
    <property type="evidence" value="ECO:0000318"/>
    <property type="project" value="GO_Central"/>
</dbReference>
<dbReference type="PROSITE" id="PS40000">
    <property type="entry name" value="DM_1"/>
    <property type="match status" value="1"/>
</dbReference>
<dbReference type="InterPro" id="IPR001275">
    <property type="entry name" value="DM_DNA-bd"/>
</dbReference>
<reference evidence="6" key="2">
    <citation type="submission" date="2022-06" db="UniProtKB">
        <authorList>
            <consortium name="EnsemblMetazoa"/>
        </authorList>
    </citation>
    <scope>IDENTIFICATION</scope>
    <source>
        <strain evidence="6">PS312</strain>
    </source>
</reference>
<evidence type="ECO:0000256" key="4">
    <source>
        <dbReference type="ARBA" id="ARBA00023242"/>
    </source>
</evidence>
<dbReference type="EnsemblMetazoa" id="PPA39495.1">
    <property type="protein sequence ID" value="PPA39495.1"/>
    <property type="gene ID" value="WBGene00277864"/>
</dbReference>
<keyword evidence="3 5" id="KW-0238">DNA-binding</keyword>
<organism evidence="6 7">
    <name type="scientific">Pristionchus pacificus</name>
    <name type="common">Parasitic nematode worm</name>
    <dbReference type="NCBI Taxonomy" id="54126"/>
    <lineage>
        <taxon>Eukaryota</taxon>
        <taxon>Metazoa</taxon>
        <taxon>Ecdysozoa</taxon>
        <taxon>Nematoda</taxon>
        <taxon>Chromadorea</taxon>
        <taxon>Rhabditida</taxon>
        <taxon>Rhabditina</taxon>
        <taxon>Diplogasteromorpha</taxon>
        <taxon>Diplogasteroidea</taxon>
        <taxon>Neodiplogasteridae</taxon>
        <taxon>Pristionchus</taxon>
    </lineage>
</organism>
<keyword evidence="1 5" id="KW-0479">Metal-binding</keyword>
<comment type="subcellular location">
    <subcellularLocation>
        <location evidence="5">Nucleus</location>
    </subcellularLocation>
</comment>
<dbReference type="Proteomes" id="UP000005239">
    <property type="component" value="Unassembled WGS sequence"/>
</dbReference>
<keyword evidence="2 5" id="KW-0862">Zinc</keyword>
<dbReference type="Gene3D" id="4.10.1040.10">
    <property type="entry name" value="DM DNA-binding domain"/>
    <property type="match status" value="2"/>
</dbReference>